<gene>
    <name evidence="2" type="ORF">CTLFYP3_02910</name>
</gene>
<organism evidence="2">
    <name type="scientific">Clostridium tertium</name>
    <dbReference type="NCBI Taxonomy" id="1559"/>
    <lineage>
        <taxon>Bacteria</taxon>
        <taxon>Bacillati</taxon>
        <taxon>Bacillota</taxon>
        <taxon>Clostridia</taxon>
        <taxon>Eubacteriales</taxon>
        <taxon>Clostridiaceae</taxon>
        <taxon>Clostridium</taxon>
    </lineage>
</organism>
<dbReference type="RefSeq" id="WP_316338945.1">
    <property type="nucleotide sequence ID" value="NZ_CACRTO010000042.1"/>
</dbReference>
<evidence type="ECO:0000313" key="2">
    <source>
        <dbReference type="EMBL" id="VYU57099.1"/>
    </source>
</evidence>
<proteinExistence type="predicted"/>
<dbReference type="AlphaFoldDB" id="A0A6N3G027"/>
<name>A0A6N3G027_9CLOT</name>
<dbReference type="EMBL" id="CACRTO010000042">
    <property type="protein sequence ID" value="VYU57099.1"/>
    <property type="molecule type" value="Genomic_DNA"/>
</dbReference>
<reference evidence="2" key="1">
    <citation type="submission" date="2019-11" db="EMBL/GenBank/DDBJ databases">
        <authorList>
            <person name="Feng L."/>
        </authorList>
    </citation>
    <scope>NUCLEOTIDE SEQUENCE</scope>
    <source>
        <strain evidence="2">CTertiumLFYP3</strain>
    </source>
</reference>
<feature type="region of interest" description="Disordered" evidence="1">
    <location>
        <begin position="1"/>
        <end position="44"/>
    </location>
</feature>
<feature type="compositionally biased region" description="Basic and acidic residues" evidence="1">
    <location>
        <begin position="26"/>
        <end position="44"/>
    </location>
</feature>
<evidence type="ECO:0000256" key="1">
    <source>
        <dbReference type="SAM" id="MobiDB-lite"/>
    </source>
</evidence>
<sequence length="44" mass="4803">MASPKETGGPIVKTGPNAGKVRTRRKDGPWRKKRSDAGVPRKTE</sequence>
<accession>A0A6N3G027</accession>
<protein>
    <submittedName>
        <fullName evidence="2">Uncharacterized protein</fullName>
    </submittedName>
</protein>